<keyword evidence="2" id="KW-1003">Cell membrane</keyword>
<name>A0A0Q0XGG3_9ARCH</name>
<dbReference type="GeneID" id="84222625"/>
<evidence type="ECO:0000256" key="5">
    <source>
        <dbReference type="ARBA" id="ARBA00023136"/>
    </source>
</evidence>
<evidence type="ECO:0000259" key="7">
    <source>
        <dbReference type="Pfam" id="PF02656"/>
    </source>
</evidence>
<dbReference type="GO" id="GO:0005886">
    <property type="term" value="C:plasma membrane"/>
    <property type="evidence" value="ECO:0007669"/>
    <property type="project" value="UniProtKB-SubCell"/>
</dbReference>
<evidence type="ECO:0000256" key="1">
    <source>
        <dbReference type="ARBA" id="ARBA00004651"/>
    </source>
</evidence>
<gene>
    <name evidence="9" type="ORF">AOG54_06665</name>
    <name evidence="8" type="ORF">SE19_08390</name>
</gene>
<dbReference type="PANTHER" id="PTHR34187:SF2">
    <property type="entry name" value="DUF202 DOMAIN-CONTAINING PROTEIN"/>
    <property type="match status" value="1"/>
</dbReference>
<organism evidence="9 10">
    <name type="scientific">Acidiplasma aeolicum</name>
    <dbReference type="NCBI Taxonomy" id="507754"/>
    <lineage>
        <taxon>Archaea</taxon>
        <taxon>Methanobacteriati</taxon>
        <taxon>Thermoplasmatota</taxon>
        <taxon>Thermoplasmata</taxon>
        <taxon>Thermoplasmatales</taxon>
        <taxon>Ferroplasmaceae</taxon>
        <taxon>Acidiplasma</taxon>
    </lineage>
</organism>
<dbReference type="InterPro" id="IPR003807">
    <property type="entry name" value="DUF202"/>
</dbReference>
<reference evidence="8 11" key="1">
    <citation type="submission" date="2015-09" db="EMBL/GenBank/DDBJ databases">
        <title>Draft genome sequence of Acidiplasma aeolicum DSM 18409.</title>
        <authorList>
            <person name="Hemp J."/>
        </authorList>
    </citation>
    <scope>NUCLEOTIDE SEQUENCE [LARGE SCALE GENOMIC DNA]</scope>
    <source>
        <strain evidence="8 11">V</strain>
    </source>
</reference>
<evidence type="ECO:0000313" key="8">
    <source>
        <dbReference type="EMBL" id="KPV45072.1"/>
    </source>
</evidence>
<reference evidence="9 10" key="2">
    <citation type="submission" date="2015-09" db="EMBL/GenBank/DDBJ databases">
        <title>Heavy metals and arsenic resistance mechanisms in polyextremophilic archaea of the family Ferroplasmaceae.</title>
        <authorList>
            <person name="Bulaev A.G."/>
            <person name="Kanygina A.V."/>
        </authorList>
    </citation>
    <scope>NUCLEOTIDE SEQUENCE [LARGE SCALE GENOMIC DNA]</scope>
    <source>
        <strain evidence="9 10">VT</strain>
    </source>
</reference>
<keyword evidence="3 6" id="KW-0812">Transmembrane</keyword>
<dbReference type="Proteomes" id="UP000050515">
    <property type="component" value="Unassembled WGS sequence"/>
</dbReference>
<evidence type="ECO:0000256" key="4">
    <source>
        <dbReference type="ARBA" id="ARBA00022989"/>
    </source>
</evidence>
<protein>
    <recommendedName>
        <fullName evidence="7">DUF202 domain-containing protein</fullName>
    </recommendedName>
</protein>
<dbReference type="EMBL" id="LJCQ01000396">
    <property type="protein sequence ID" value="KPV45072.1"/>
    <property type="molecule type" value="Genomic_DNA"/>
</dbReference>
<comment type="subcellular location">
    <subcellularLocation>
        <location evidence="1">Cell membrane</location>
        <topology evidence="1">Multi-pass membrane protein</topology>
    </subcellularLocation>
</comment>
<dbReference type="PATRIC" id="fig|507754.4.peg.389"/>
<comment type="caution">
    <text evidence="9">The sequence shown here is derived from an EMBL/GenBank/DDBJ whole genome shotgun (WGS) entry which is preliminary data.</text>
</comment>
<dbReference type="InterPro" id="IPR052053">
    <property type="entry name" value="IM_YidH-like"/>
</dbReference>
<dbReference type="RefSeq" id="WP_048101396.1">
    <property type="nucleotide sequence ID" value="NZ_JBBYJF010000012.1"/>
</dbReference>
<feature type="domain" description="DUF202" evidence="7">
    <location>
        <begin position="5"/>
        <end position="78"/>
    </location>
</feature>
<evidence type="ECO:0000313" key="11">
    <source>
        <dbReference type="Proteomes" id="UP000050515"/>
    </source>
</evidence>
<accession>A0A0Q0XGG3</accession>
<evidence type="ECO:0000313" key="9">
    <source>
        <dbReference type="EMBL" id="KQB33699.1"/>
    </source>
</evidence>
<evidence type="ECO:0000313" key="10">
    <source>
        <dbReference type="Proteomes" id="UP000050320"/>
    </source>
</evidence>
<evidence type="ECO:0000256" key="3">
    <source>
        <dbReference type="ARBA" id="ARBA00022692"/>
    </source>
</evidence>
<dbReference type="Pfam" id="PF02656">
    <property type="entry name" value="DUF202"/>
    <property type="match status" value="1"/>
</dbReference>
<dbReference type="EMBL" id="LKBG01000281">
    <property type="protein sequence ID" value="KQB33699.1"/>
    <property type="molecule type" value="Genomic_DNA"/>
</dbReference>
<feature type="transmembrane region" description="Helical" evidence="6">
    <location>
        <begin position="52"/>
        <end position="71"/>
    </location>
</feature>
<dbReference type="PANTHER" id="PTHR34187">
    <property type="entry name" value="FGR18P"/>
    <property type="match status" value="1"/>
</dbReference>
<keyword evidence="4 6" id="KW-1133">Transmembrane helix</keyword>
<keyword evidence="10" id="KW-1185">Reference proteome</keyword>
<evidence type="ECO:0000256" key="2">
    <source>
        <dbReference type="ARBA" id="ARBA00022475"/>
    </source>
</evidence>
<dbReference type="AlphaFoldDB" id="A0A0Q0XGG3"/>
<dbReference type="Proteomes" id="UP000050320">
    <property type="component" value="Unassembled WGS sequence"/>
</dbReference>
<feature type="transmembrane region" description="Helical" evidence="6">
    <location>
        <begin position="21"/>
        <end position="40"/>
    </location>
</feature>
<evidence type="ECO:0000256" key="6">
    <source>
        <dbReference type="SAM" id="Phobius"/>
    </source>
</evidence>
<dbReference type="OrthoDB" id="57223at2157"/>
<feature type="transmembrane region" description="Helical" evidence="6">
    <location>
        <begin position="92"/>
        <end position="110"/>
    </location>
</feature>
<keyword evidence="5 6" id="KW-0472">Membrane</keyword>
<sequence length="111" mass="12353">MGITDHLANKRTFLAWVRTGIALMGFGFVISKFEIFIHILNRSSYNNIGNSLIAGEIMIILGIVTIGYGLYEFLSNEKDIENNNVNSRKVESIVFSAIIIGMAILLLVFIV</sequence>
<proteinExistence type="predicted"/>